<dbReference type="Gene3D" id="2.60.40.1120">
    <property type="entry name" value="Carboxypeptidase-like, regulatory domain"/>
    <property type="match status" value="1"/>
</dbReference>
<dbReference type="RefSeq" id="WP_028726966.1">
    <property type="nucleotide sequence ID" value="NZ_AUAE01000011.1"/>
</dbReference>
<comment type="similarity">
    <text evidence="7">Belongs to the TonB-dependent receptor family.</text>
</comment>
<comment type="caution">
    <text evidence="9">The sequence shown here is derived from an EMBL/GenBank/DDBJ whole genome shotgun (WGS) entry which is preliminary data.</text>
</comment>
<accession>A0A0F5JPG5</accession>
<dbReference type="Pfam" id="PF07715">
    <property type="entry name" value="Plug"/>
    <property type="match status" value="1"/>
</dbReference>
<dbReference type="PATRIC" id="fig|1203610.3.peg.875"/>
<reference evidence="9 10" key="1">
    <citation type="submission" date="2013-04" db="EMBL/GenBank/DDBJ databases">
        <title>The Genome Sequence of Parabacteroides gordonii DSM 23371.</title>
        <authorList>
            <consortium name="The Broad Institute Genomics Platform"/>
            <person name="Earl A."/>
            <person name="Ward D."/>
            <person name="Feldgarden M."/>
            <person name="Gevers D."/>
            <person name="Martens E."/>
            <person name="Sakamoto M."/>
            <person name="Benno Y."/>
            <person name="Suzuki N."/>
            <person name="Matsunaga N."/>
            <person name="Koshihara K."/>
            <person name="Seki M."/>
            <person name="Komiya H."/>
            <person name="Walker B."/>
            <person name="Young S."/>
            <person name="Zeng Q."/>
            <person name="Gargeya S."/>
            <person name="Fitzgerald M."/>
            <person name="Haas B."/>
            <person name="Abouelleil A."/>
            <person name="Allen A.W."/>
            <person name="Alvarado L."/>
            <person name="Arachchi H.M."/>
            <person name="Berlin A.M."/>
            <person name="Chapman S.B."/>
            <person name="Gainer-Dewar J."/>
            <person name="Goldberg J."/>
            <person name="Griggs A."/>
            <person name="Gujja S."/>
            <person name="Hansen M."/>
            <person name="Howarth C."/>
            <person name="Imamovic A."/>
            <person name="Ireland A."/>
            <person name="Larimer J."/>
            <person name="McCowan C."/>
            <person name="Murphy C."/>
            <person name="Pearson M."/>
            <person name="Poon T.W."/>
            <person name="Priest M."/>
            <person name="Roberts A."/>
            <person name="Saif S."/>
            <person name="Shea T."/>
            <person name="Sisk P."/>
            <person name="Sykes S."/>
            <person name="Wortman J."/>
            <person name="Nusbaum C."/>
            <person name="Birren B."/>
        </authorList>
    </citation>
    <scope>NUCLEOTIDE SEQUENCE [LARGE SCALE GENOMIC DNA]</scope>
    <source>
        <strain evidence="9 10">MS-1</strain>
    </source>
</reference>
<dbReference type="InterPro" id="IPR037066">
    <property type="entry name" value="Plug_dom_sf"/>
</dbReference>
<sequence length="1006" mass="110335">MDLQLFRKVHLICIGILFLTIGTAFAQKTVTGKVTSSDGNETLPGVNILIKGTSSGTVTDIDGGYTLSDVPSDATLVFSYVGYTTVEEIVGDRTTINVVMGSSEVLDEVVVIGYTSVRKAVMTSSATTLNSEAITDNVTSDFGSMLQGKVSGLMVTNSSGAPGSEANLVIRGVGTITAGKSPLFVVDGIPGGTYDPNDVETVTVLKDVGSTAIYGAEGANGVIVITTKQGKRNQAPKITVRVNAALTQALFGRFKPMDGEELYNLWESWGIPNFEADFPQTLKQRNYDWLGNTFKTGNAQDYYASVTGGTKNTSYMVSLNHYNQKGTMPGTSYKRSNIRLNFNAQLSSTLDLSVRMNMRENKKNNLWSNTFSEMAYRGIPWDNPFDENGDPVNIAGIPTADQRWFYANRQNPWHGYQYNYNKEGGTRMNLDLVLNWHILPWLTATNTVRLERAQRWEKVYYDSRDASQTWNGITQGSHIEDNSSYPLGGYKNTTLLKASHRIGNHDLGGLVGYEFSEDKGDYRFGATADQQPIGMEIVSAGAATTMRATGGYATPRATWSAFTQLNYSYSDKYIATASFRADASSRFAPNNRVGFFPSMSVGWLASNEKFLKGNKVLTFLKIRGSFGLTGNADIGDFAYMDAYTFSGVTYLGNPGAQPSSLANPDLGWEKCLMTSGGIDFKLFNWLEGSIDLYRNLNSDLLFSAPEAPSTGFYSYLRNIGKISNKGIEVQLTSTNIENKNLKWTTSFNIGFNKNRVEKLPGGEPGKPGTPIMVGAADAARQRLEEGHELYAWYMPEWRGVDPANGDPLWTSEDGGVTNDYSKAKIDWLGSSPTPKFSGGLLNNLSYKGFTFGMNILFVYGNKIYNGARASMDNDGRQAQYNQMSLDNGLGWSRWEKPGDIATHPLPVYGGNKNSTNPSSRFLENGSYLRIRNINIGYNIPEKVLSKLYIKNARVFLSGDNLLTFSKFSGPDPETDLTASGISNVAGSINYIYPSNRTFSLGVELNF</sequence>
<dbReference type="EMBL" id="AQHW01000005">
    <property type="protein sequence ID" value="KKB59307.1"/>
    <property type="molecule type" value="Genomic_DNA"/>
</dbReference>
<evidence type="ECO:0000313" key="9">
    <source>
        <dbReference type="EMBL" id="KKB59307.1"/>
    </source>
</evidence>
<dbReference type="NCBIfam" id="TIGR04056">
    <property type="entry name" value="OMP_RagA_SusC"/>
    <property type="match status" value="1"/>
</dbReference>
<dbReference type="InterPro" id="IPR036942">
    <property type="entry name" value="Beta-barrel_TonB_sf"/>
</dbReference>
<gene>
    <name evidence="9" type="ORF">HMPREF1536_00850</name>
</gene>
<keyword evidence="5 7" id="KW-0472">Membrane</keyword>
<keyword evidence="3 7" id="KW-1134">Transmembrane beta strand</keyword>
<proteinExistence type="inferred from homology"/>
<dbReference type="HOGENOM" id="CLU_004317_0_1_10"/>
<dbReference type="Pfam" id="PF13715">
    <property type="entry name" value="CarbopepD_reg_2"/>
    <property type="match status" value="1"/>
</dbReference>
<feature type="domain" description="TonB-dependent receptor plug" evidence="8">
    <location>
        <begin position="122"/>
        <end position="222"/>
    </location>
</feature>
<dbReference type="Proteomes" id="UP000033035">
    <property type="component" value="Unassembled WGS sequence"/>
</dbReference>
<dbReference type="InterPro" id="IPR039426">
    <property type="entry name" value="TonB-dep_rcpt-like"/>
</dbReference>
<keyword evidence="10" id="KW-1185">Reference proteome</keyword>
<dbReference type="SUPFAM" id="SSF49464">
    <property type="entry name" value="Carboxypeptidase regulatory domain-like"/>
    <property type="match status" value="1"/>
</dbReference>
<evidence type="ECO:0000256" key="7">
    <source>
        <dbReference type="PROSITE-ProRule" id="PRU01360"/>
    </source>
</evidence>
<name>A0A0F5JPG5_9BACT</name>
<evidence type="ECO:0000259" key="8">
    <source>
        <dbReference type="Pfam" id="PF07715"/>
    </source>
</evidence>
<organism evidence="9 10">
    <name type="scientific">Parabacteroides gordonii MS-1 = DSM 23371</name>
    <dbReference type="NCBI Taxonomy" id="1203610"/>
    <lineage>
        <taxon>Bacteria</taxon>
        <taxon>Pseudomonadati</taxon>
        <taxon>Bacteroidota</taxon>
        <taxon>Bacteroidia</taxon>
        <taxon>Bacteroidales</taxon>
        <taxon>Tannerellaceae</taxon>
        <taxon>Parabacteroides</taxon>
    </lineage>
</organism>
<dbReference type="InterPro" id="IPR023996">
    <property type="entry name" value="TonB-dep_OMP_SusC/RagA"/>
</dbReference>
<dbReference type="GO" id="GO:0009279">
    <property type="term" value="C:cell outer membrane"/>
    <property type="evidence" value="ECO:0007669"/>
    <property type="project" value="UniProtKB-SubCell"/>
</dbReference>
<dbReference type="STRING" id="1203610.HMPREF1536_00850"/>
<keyword evidence="6 7" id="KW-0998">Cell outer membrane</keyword>
<comment type="subcellular location">
    <subcellularLocation>
        <location evidence="1 7">Cell outer membrane</location>
        <topology evidence="1 7">Multi-pass membrane protein</topology>
    </subcellularLocation>
</comment>
<dbReference type="Gene3D" id="2.40.170.20">
    <property type="entry name" value="TonB-dependent receptor, beta-barrel domain"/>
    <property type="match status" value="1"/>
</dbReference>
<keyword evidence="2 7" id="KW-0813">Transport</keyword>
<dbReference type="AlphaFoldDB" id="A0A0F5JPG5"/>
<dbReference type="InterPro" id="IPR023997">
    <property type="entry name" value="TonB-dep_OMP_SusC/RagA_CS"/>
</dbReference>
<dbReference type="PROSITE" id="PS52016">
    <property type="entry name" value="TONB_DEPENDENT_REC_3"/>
    <property type="match status" value="1"/>
</dbReference>
<evidence type="ECO:0000256" key="6">
    <source>
        <dbReference type="ARBA" id="ARBA00023237"/>
    </source>
</evidence>
<evidence type="ECO:0000256" key="4">
    <source>
        <dbReference type="ARBA" id="ARBA00022692"/>
    </source>
</evidence>
<evidence type="ECO:0000256" key="3">
    <source>
        <dbReference type="ARBA" id="ARBA00022452"/>
    </source>
</evidence>
<protein>
    <submittedName>
        <fullName evidence="9">SusC/RagA family TonB-linked outer membrane protein</fullName>
    </submittedName>
</protein>
<evidence type="ECO:0000256" key="1">
    <source>
        <dbReference type="ARBA" id="ARBA00004571"/>
    </source>
</evidence>
<dbReference type="NCBIfam" id="TIGR04057">
    <property type="entry name" value="SusC_RagA_signa"/>
    <property type="match status" value="1"/>
</dbReference>
<dbReference type="InterPro" id="IPR012910">
    <property type="entry name" value="Plug_dom"/>
</dbReference>
<evidence type="ECO:0000256" key="2">
    <source>
        <dbReference type="ARBA" id="ARBA00022448"/>
    </source>
</evidence>
<keyword evidence="4 7" id="KW-0812">Transmembrane</keyword>
<dbReference type="InterPro" id="IPR008969">
    <property type="entry name" value="CarboxyPept-like_regulatory"/>
</dbReference>
<evidence type="ECO:0000256" key="5">
    <source>
        <dbReference type="ARBA" id="ARBA00023136"/>
    </source>
</evidence>
<dbReference type="SUPFAM" id="SSF56935">
    <property type="entry name" value="Porins"/>
    <property type="match status" value="1"/>
</dbReference>
<evidence type="ECO:0000313" key="10">
    <source>
        <dbReference type="Proteomes" id="UP000033035"/>
    </source>
</evidence>
<dbReference type="Gene3D" id="2.170.130.10">
    <property type="entry name" value="TonB-dependent receptor, plug domain"/>
    <property type="match status" value="1"/>
</dbReference>